<gene>
    <name evidence="1" type="ORF">R3P38DRAFT_2472491</name>
</gene>
<reference evidence="1 2" key="1">
    <citation type="journal article" date="2024" name="J Genomics">
        <title>Draft genome sequencing and assembly of Favolaschia claudopus CIRM-BRFM 2984 isolated from oak limbs.</title>
        <authorList>
            <person name="Navarro D."/>
            <person name="Drula E."/>
            <person name="Chaduli D."/>
            <person name="Cazenave R."/>
            <person name="Ahrendt S."/>
            <person name="Wang J."/>
            <person name="Lipzen A."/>
            <person name="Daum C."/>
            <person name="Barry K."/>
            <person name="Grigoriev I.V."/>
            <person name="Favel A."/>
            <person name="Rosso M.N."/>
            <person name="Martin F."/>
        </authorList>
    </citation>
    <scope>NUCLEOTIDE SEQUENCE [LARGE SCALE GENOMIC DNA]</scope>
    <source>
        <strain evidence="1 2">CIRM-BRFM 2984</strain>
    </source>
</reference>
<feature type="non-terminal residue" evidence="1">
    <location>
        <position position="115"/>
    </location>
</feature>
<dbReference type="AlphaFoldDB" id="A0AAW0BP27"/>
<sequence length="115" mass="12833">SIYTRTTDPFNPARVAEILRLVELGPDLAEAQREEVRVMLSSYADIFALAVSEVTPVEGAVYAPKIPEDVKFSTKIHQRPLTQPQAVYLHQQVDILTEAGIIRPIHPRDVKCVSP</sequence>
<proteinExistence type="predicted"/>
<keyword evidence="2" id="KW-1185">Reference proteome</keyword>
<organism evidence="1 2">
    <name type="scientific">Favolaschia claudopus</name>
    <dbReference type="NCBI Taxonomy" id="2862362"/>
    <lineage>
        <taxon>Eukaryota</taxon>
        <taxon>Fungi</taxon>
        <taxon>Dikarya</taxon>
        <taxon>Basidiomycota</taxon>
        <taxon>Agaricomycotina</taxon>
        <taxon>Agaricomycetes</taxon>
        <taxon>Agaricomycetidae</taxon>
        <taxon>Agaricales</taxon>
        <taxon>Marasmiineae</taxon>
        <taxon>Mycenaceae</taxon>
        <taxon>Favolaschia</taxon>
    </lineage>
</organism>
<name>A0AAW0BP27_9AGAR</name>
<accession>A0AAW0BP27</accession>
<evidence type="ECO:0008006" key="3">
    <source>
        <dbReference type="Google" id="ProtNLM"/>
    </source>
</evidence>
<evidence type="ECO:0000313" key="2">
    <source>
        <dbReference type="Proteomes" id="UP001362999"/>
    </source>
</evidence>
<feature type="non-terminal residue" evidence="1">
    <location>
        <position position="1"/>
    </location>
</feature>
<protein>
    <recommendedName>
        <fullName evidence="3">Gag-pol polyprotein</fullName>
    </recommendedName>
</protein>
<dbReference type="EMBL" id="JAWWNJ010000029">
    <property type="protein sequence ID" value="KAK7027813.1"/>
    <property type="molecule type" value="Genomic_DNA"/>
</dbReference>
<evidence type="ECO:0000313" key="1">
    <source>
        <dbReference type="EMBL" id="KAK7027813.1"/>
    </source>
</evidence>
<dbReference type="Proteomes" id="UP001362999">
    <property type="component" value="Unassembled WGS sequence"/>
</dbReference>
<comment type="caution">
    <text evidence="1">The sequence shown here is derived from an EMBL/GenBank/DDBJ whole genome shotgun (WGS) entry which is preliminary data.</text>
</comment>